<dbReference type="SUPFAM" id="SSF52518">
    <property type="entry name" value="Thiamin diphosphate-binding fold (THDP-binding)"/>
    <property type="match status" value="2"/>
</dbReference>
<dbReference type="Gene3D" id="3.40.50.970">
    <property type="match status" value="2"/>
</dbReference>
<sequence length="519" mass="53546">MAMNGAQSLIRTLADADVDLCFTNPGTSEMHFVAALDDVPQMRAVLGLAEGVVTGAADGYGRVAQRPAATLLHLGPGLGNGLANLHNARRARTPVVNIVGDHATYHKNLDAPLESDIEAVAGSLDGWVHRSVAPAQVGTDTAAAVAAARDAPGRVATLILPADVSWGDGGAPAAPVAPREPRPVPSETVREIAKVLRGGEPVALLVGGAACREPGLRAVSRIARATGATTFTETFPARLERGAGLPGIERLGYLAEQVSYQLDGVRHVVVAGTRAPVSFFAYPGKASELVPEGAQVHTLAEVGDDVVAALVELADEVAADVAPELVPAHRPELPTGELTPQNWAQVIGALLPEGAIVSDEANTSGLLVPSATAGSPRHDVLTLTGGAIGQGMPVATGAALAAPDRPVVNLESDGSALYTIPALWTQAREGLNVTTVLLNNRAYAILRMELQRVGAESSGPKAGGLLDLSTPDLDFVRMAEGFGVPATRARTAEQLAEQFRRALAEPGPHLIEAMVPPLL</sequence>
<dbReference type="EMBL" id="MWIH01000005">
    <property type="protein sequence ID" value="OQO92328.1"/>
    <property type="molecule type" value="Genomic_DNA"/>
</dbReference>
<comment type="similarity">
    <text evidence="1">Belongs to the TPP enzyme family.</text>
</comment>
<dbReference type="InterPro" id="IPR012001">
    <property type="entry name" value="Thiamin_PyroP_enz_TPP-bd_dom"/>
</dbReference>
<dbReference type="CDD" id="cd07035">
    <property type="entry name" value="TPP_PYR_POX_like"/>
    <property type="match status" value="1"/>
</dbReference>
<accession>A0A1V9A5K4</accession>
<dbReference type="AlphaFoldDB" id="A0A1V9A5K4"/>
<gene>
    <name evidence="5" type="ORF">B1813_08900</name>
</gene>
<dbReference type="InterPro" id="IPR045229">
    <property type="entry name" value="TPP_enz"/>
</dbReference>
<dbReference type="CDD" id="cd02002">
    <property type="entry name" value="TPP_BFDC"/>
    <property type="match status" value="1"/>
</dbReference>
<dbReference type="Pfam" id="PF02775">
    <property type="entry name" value="TPP_enzyme_C"/>
    <property type="match status" value="1"/>
</dbReference>
<feature type="domain" description="Thiamine pyrophosphate enzyme TPP-binding" evidence="3">
    <location>
        <begin position="376"/>
        <end position="512"/>
    </location>
</feature>
<keyword evidence="2" id="KW-0786">Thiamine pyrophosphate</keyword>
<reference evidence="5 6" key="1">
    <citation type="submission" date="2017-02" db="EMBL/GenBank/DDBJ databases">
        <title>Draft genome of Saccharomonospora sp. 154.</title>
        <authorList>
            <person name="Alonso-Carmona G.S."/>
            <person name="De La Haba R."/>
            <person name="Vera-Gargallo B."/>
            <person name="Sandoval-Trujillo A.H."/>
            <person name="Ramirez-Duran N."/>
            <person name="Ventosa A."/>
        </authorList>
    </citation>
    <scope>NUCLEOTIDE SEQUENCE [LARGE SCALE GENOMIC DNA]</scope>
    <source>
        <strain evidence="5 6">LRS4.154</strain>
    </source>
</reference>
<dbReference type="Proteomes" id="UP000192591">
    <property type="component" value="Unassembled WGS sequence"/>
</dbReference>
<dbReference type="InterPro" id="IPR029035">
    <property type="entry name" value="DHS-like_NAD/FAD-binding_dom"/>
</dbReference>
<organism evidence="5 6">
    <name type="scientific">Saccharomonospora piscinae</name>
    <dbReference type="NCBI Taxonomy" id="687388"/>
    <lineage>
        <taxon>Bacteria</taxon>
        <taxon>Bacillati</taxon>
        <taxon>Actinomycetota</taxon>
        <taxon>Actinomycetes</taxon>
        <taxon>Pseudonocardiales</taxon>
        <taxon>Pseudonocardiaceae</taxon>
        <taxon>Saccharomonospora</taxon>
    </lineage>
</organism>
<dbReference type="Pfam" id="PF02776">
    <property type="entry name" value="TPP_enzyme_N"/>
    <property type="match status" value="1"/>
</dbReference>
<evidence type="ECO:0000259" key="4">
    <source>
        <dbReference type="Pfam" id="PF02776"/>
    </source>
</evidence>
<evidence type="ECO:0000313" key="6">
    <source>
        <dbReference type="Proteomes" id="UP000192591"/>
    </source>
</evidence>
<dbReference type="NCBIfam" id="NF005760">
    <property type="entry name" value="PRK07586.1"/>
    <property type="match status" value="1"/>
</dbReference>
<comment type="caution">
    <text evidence="5">The sequence shown here is derived from an EMBL/GenBank/DDBJ whole genome shotgun (WGS) entry which is preliminary data.</text>
</comment>
<feature type="domain" description="Thiamine pyrophosphate enzyme N-terminal TPP-binding" evidence="4">
    <location>
        <begin position="3"/>
        <end position="108"/>
    </location>
</feature>
<dbReference type="InterPro" id="IPR011766">
    <property type="entry name" value="TPP_enzyme_TPP-bd"/>
</dbReference>
<evidence type="ECO:0000313" key="5">
    <source>
        <dbReference type="EMBL" id="OQO92328.1"/>
    </source>
</evidence>
<keyword evidence="6" id="KW-1185">Reference proteome</keyword>
<dbReference type="SUPFAM" id="SSF52467">
    <property type="entry name" value="DHS-like NAD/FAD-binding domain"/>
    <property type="match status" value="1"/>
</dbReference>
<evidence type="ECO:0000256" key="1">
    <source>
        <dbReference type="ARBA" id="ARBA00007812"/>
    </source>
</evidence>
<dbReference type="InterPro" id="IPR029061">
    <property type="entry name" value="THDP-binding"/>
</dbReference>
<dbReference type="PANTHER" id="PTHR18968">
    <property type="entry name" value="THIAMINE PYROPHOSPHATE ENZYMES"/>
    <property type="match status" value="1"/>
</dbReference>
<name>A0A1V9A5K4_SACPI</name>
<proteinExistence type="inferred from homology"/>
<protein>
    <submittedName>
        <fullName evidence="5">Acetolactate synthase large subunit</fullName>
    </submittedName>
</protein>
<dbReference type="GO" id="GO:0050660">
    <property type="term" value="F:flavin adenine dinucleotide binding"/>
    <property type="evidence" value="ECO:0007669"/>
    <property type="project" value="TreeGrafter"/>
</dbReference>
<dbReference type="GO" id="GO:0000287">
    <property type="term" value="F:magnesium ion binding"/>
    <property type="evidence" value="ECO:0007669"/>
    <property type="project" value="UniProtKB-ARBA"/>
</dbReference>
<evidence type="ECO:0000259" key="3">
    <source>
        <dbReference type="Pfam" id="PF02775"/>
    </source>
</evidence>
<evidence type="ECO:0000256" key="2">
    <source>
        <dbReference type="ARBA" id="ARBA00023052"/>
    </source>
</evidence>
<dbReference type="PANTHER" id="PTHR18968:SF86">
    <property type="entry name" value="ACETOLACTATE SYNTHASE LARGE SUBUNIT ILVX-RELATED"/>
    <property type="match status" value="1"/>
</dbReference>
<dbReference type="GO" id="GO:0003984">
    <property type="term" value="F:acetolactate synthase activity"/>
    <property type="evidence" value="ECO:0007669"/>
    <property type="project" value="TreeGrafter"/>
</dbReference>
<dbReference type="GO" id="GO:0030976">
    <property type="term" value="F:thiamine pyrophosphate binding"/>
    <property type="evidence" value="ECO:0007669"/>
    <property type="project" value="InterPro"/>
</dbReference>
<dbReference type="STRING" id="1962155.B1813_08900"/>